<dbReference type="InterPro" id="IPR050863">
    <property type="entry name" value="CenT-Element_Derived"/>
</dbReference>
<dbReference type="InterPro" id="IPR004875">
    <property type="entry name" value="DDE_SF_endonuclease_dom"/>
</dbReference>
<evidence type="ECO:0000259" key="2">
    <source>
        <dbReference type="Pfam" id="PF03184"/>
    </source>
</evidence>
<comment type="caution">
    <text evidence="4">The sequence shown here is derived from an EMBL/GenBank/DDBJ whole genome shotgun (WGS) entry which is preliminary data.</text>
</comment>
<feature type="domain" description="DDE-1" evidence="2">
    <location>
        <begin position="95"/>
        <end position="205"/>
    </location>
</feature>
<evidence type="ECO:0000256" key="1">
    <source>
        <dbReference type="SAM" id="MobiDB-lite"/>
    </source>
</evidence>
<dbReference type="InterPro" id="IPR038717">
    <property type="entry name" value="Tc1-like_DDE_dom"/>
</dbReference>
<proteinExistence type="predicted"/>
<evidence type="ECO:0008006" key="6">
    <source>
        <dbReference type="Google" id="ProtNLM"/>
    </source>
</evidence>
<gene>
    <name evidence="4" type="ORF">G6F51_010127</name>
</gene>
<dbReference type="Proteomes" id="UP000717996">
    <property type="component" value="Unassembled WGS sequence"/>
</dbReference>
<organism evidence="4 5">
    <name type="scientific">Rhizopus oryzae</name>
    <name type="common">Mucormycosis agent</name>
    <name type="synonym">Rhizopus arrhizus var. delemar</name>
    <dbReference type="NCBI Taxonomy" id="64495"/>
    <lineage>
        <taxon>Eukaryota</taxon>
        <taxon>Fungi</taxon>
        <taxon>Fungi incertae sedis</taxon>
        <taxon>Mucoromycota</taxon>
        <taxon>Mucoromycotina</taxon>
        <taxon>Mucoromycetes</taxon>
        <taxon>Mucorales</taxon>
        <taxon>Mucorineae</taxon>
        <taxon>Rhizopodaceae</taxon>
        <taxon>Rhizopus</taxon>
    </lineage>
</organism>
<dbReference type="GO" id="GO:0003677">
    <property type="term" value="F:DNA binding"/>
    <property type="evidence" value="ECO:0007669"/>
    <property type="project" value="TreeGrafter"/>
</dbReference>
<dbReference type="PANTHER" id="PTHR19303:SF73">
    <property type="entry name" value="PROTEIN PDC2"/>
    <property type="match status" value="1"/>
</dbReference>
<dbReference type="Gene3D" id="3.30.420.10">
    <property type="entry name" value="Ribonuclease H-like superfamily/Ribonuclease H"/>
    <property type="match status" value="1"/>
</dbReference>
<name>A0A9P6Y2T7_RHIOR</name>
<dbReference type="InterPro" id="IPR036397">
    <property type="entry name" value="RNaseH_sf"/>
</dbReference>
<evidence type="ECO:0000313" key="5">
    <source>
        <dbReference type="Proteomes" id="UP000717996"/>
    </source>
</evidence>
<feature type="domain" description="Tc1-like transposase DDE" evidence="3">
    <location>
        <begin position="399"/>
        <end position="434"/>
    </location>
</feature>
<reference evidence="4" key="1">
    <citation type="journal article" date="2020" name="Microb. Genom.">
        <title>Genetic diversity of clinical and environmental Mucorales isolates obtained from an investigation of mucormycosis cases among solid organ transplant recipients.</title>
        <authorList>
            <person name="Nguyen M.H."/>
            <person name="Kaul D."/>
            <person name="Muto C."/>
            <person name="Cheng S.J."/>
            <person name="Richter R.A."/>
            <person name="Bruno V.M."/>
            <person name="Liu G."/>
            <person name="Beyhan S."/>
            <person name="Sundermann A.J."/>
            <person name="Mounaud S."/>
            <person name="Pasculle A.W."/>
            <person name="Nierman W.C."/>
            <person name="Driscoll E."/>
            <person name="Cumbie R."/>
            <person name="Clancy C.J."/>
            <person name="Dupont C.L."/>
        </authorList>
    </citation>
    <scope>NUCLEOTIDE SEQUENCE</scope>
    <source>
        <strain evidence="4">GL16</strain>
    </source>
</reference>
<dbReference type="PANTHER" id="PTHR19303">
    <property type="entry name" value="TRANSPOSON"/>
    <property type="match status" value="1"/>
</dbReference>
<accession>A0A9P6Y2T7</accession>
<protein>
    <recommendedName>
        <fullName evidence="6">Tc1-like transposase DDE domain-containing protein</fullName>
    </recommendedName>
</protein>
<feature type="region of interest" description="Disordered" evidence="1">
    <location>
        <begin position="243"/>
        <end position="266"/>
    </location>
</feature>
<dbReference type="EMBL" id="JAANIT010002016">
    <property type="protein sequence ID" value="KAG1537846.1"/>
    <property type="molecule type" value="Genomic_DNA"/>
</dbReference>
<dbReference type="AlphaFoldDB" id="A0A9P6Y2T7"/>
<evidence type="ECO:0000313" key="4">
    <source>
        <dbReference type="EMBL" id="KAG1537846.1"/>
    </source>
</evidence>
<dbReference type="Pfam" id="PF13358">
    <property type="entry name" value="DDE_3"/>
    <property type="match status" value="1"/>
</dbReference>
<sequence length="470" mass="54254">MHGESASVDVTFENIQNELRKIEELLEPYDPVDIMNFDETGLYYQQPPRRTICSESLDDLKKKSKARLTVGLLCNSDGSYKGQPIAIGQHKSPKCFKARLNVAFGRQNRKIALLLDNASVHKIRIPLNNIKLIFLLANTTSKLQALDAGIIDNFKAHFRAQQYDRALCLYTSKKLDNPNVYKIDQAQAMLFLANAWLKVKPETINGMLPDLPRNFDNKVTGVSQLNLEADESEMIVCYTTSTTNNEETAEGNVDKTEENDNTEQDEQRVDIVECKKRLREAYETILMYEVPLDDLDRKLHRRIRMRLVDSCAELNKSKDLEMHLYKQYLFKPQNVKLYSEQDFIVKFWSYVFEEAFSNSGLCLHWGDTKPGKVKKNEKIDMKIDLRVLYCSNTRGDRSIYLHPYSPELNPIEQFWSAVKNKVKRGAFSDNEDLKTRTTEACNHVPIQYLKHYFPQFNAAFTITALSTSKN</sequence>
<dbReference type="GO" id="GO:0005634">
    <property type="term" value="C:nucleus"/>
    <property type="evidence" value="ECO:0007669"/>
    <property type="project" value="TreeGrafter"/>
</dbReference>
<evidence type="ECO:0000259" key="3">
    <source>
        <dbReference type="Pfam" id="PF13358"/>
    </source>
</evidence>
<dbReference type="Pfam" id="PF03184">
    <property type="entry name" value="DDE_1"/>
    <property type="match status" value="1"/>
</dbReference>